<feature type="transmembrane region" description="Helical" evidence="1">
    <location>
        <begin position="70"/>
        <end position="90"/>
    </location>
</feature>
<feature type="transmembrane region" description="Helical" evidence="1">
    <location>
        <begin position="364"/>
        <end position="382"/>
    </location>
</feature>
<evidence type="ECO:0000313" key="3">
    <source>
        <dbReference type="Proteomes" id="UP000018721"/>
    </source>
</evidence>
<feature type="transmembrane region" description="Helical" evidence="1">
    <location>
        <begin position="20"/>
        <end position="50"/>
    </location>
</feature>
<feature type="transmembrane region" description="Helical" evidence="1">
    <location>
        <begin position="245"/>
        <end position="264"/>
    </location>
</feature>
<dbReference type="Proteomes" id="UP000018721">
    <property type="component" value="Unassembled WGS sequence"/>
</dbReference>
<dbReference type="HOGENOM" id="CLU_010354_3_0_1"/>
<accession>V9FXC0</accession>
<protein>
    <submittedName>
        <fullName evidence="2">Uncharacterized protein</fullName>
    </submittedName>
</protein>
<dbReference type="AlphaFoldDB" id="V9FXC0"/>
<reference evidence="2 3" key="1">
    <citation type="submission" date="2013-11" db="EMBL/GenBank/DDBJ databases">
        <title>The Genome Sequence of Phytophthora parasitica P1569.</title>
        <authorList>
            <consortium name="The Broad Institute Genomics Platform"/>
            <person name="Russ C."/>
            <person name="Tyler B."/>
            <person name="Panabieres F."/>
            <person name="Shan W."/>
            <person name="Tripathy S."/>
            <person name="Grunwald N."/>
            <person name="Machado M."/>
            <person name="Johnson C.S."/>
            <person name="Arredondo F."/>
            <person name="Hong C."/>
            <person name="Coffey M."/>
            <person name="Young S.K."/>
            <person name="Zeng Q."/>
            <person name="Gargeya S."/>
            <person name="Fitzgerald M."/>
            <person name="Abouelleil A."/>
            <person name="Alvarado L."/>
            <person name="Chapman S.B."/>
            <person name="Gainer-Dewar J."/>
            <person name="Goldberg J."/>
            <person name="Griggs A."/>
            <person name="Gujja S."/>
            <person name="Hansen M."/>
            <person name="Howarth C."/>
            <person name="Imamovic A."/>
            <person name="Ireland A."/>
            <person name="Larimer J."/>
            <person name="McCowan C."/>
            <person name="Murphy C."/>
            <person name="Pearson M."/>
            <person name="Poon T.W."/>
            <person name="Priest M."/>
            <person name="Roberts A."/>
            <person name="Saif S."/>
            <person name="Shea T."/>
            <person name="Sykes S."/>
            <person name="Wortman J."/>
            <person name="Nusbaum C."/>
            <person name="Birren B."/>
        </authorList>
    </citation>
    <scope>NUCLEOTIDE SEQUENCE [LARGE SCALE GENOMIC DNA]</scope>
    <source>
        <strain evidence="2 3">P1569</strain>
    </source>
</reference>
<evidence type="ECO:0000256" key="1">
    <source>
        <dbReference type="SAM" id="Phobius"/>
    </source>
</evidence>
<dbReference type="EMBL" id="ANIZ01000375">
    <property type="protein sequence ID" value="ETI55062.1"/>
    <property type="molecule type" value="Genomic_DNA"/>
</dbReference>
<dbReference type="eggNOG" id="ENOG502SJXN">
    <property type="taxonomic scope" value="Eukaryota"/>
</dbReference>
<keyword evidence="1" id="KW-0812">Transmembrane</keyword>
<dbReference type="SUPFAM" id="SSF52058">
    <property type="entry name" value="L domain-like"/>
    <property type="match status" value="1"/>
</dbReference>
<sequence length="683" mass="76588">MTREDSYKVTKRRSARLPRWEFTVVWLVLMTLHALCAAYLLAMARLYFFMENPNMAYISNLLAFPEQRKFRLFGTFMGILGGLHTVQLVLHIASSIHARALVVWPRDAMITRLLKFIMRYKPGKTSSFSESKSRIHNTAMRTLTAIEKALSVQGSHFEFIFVLRKAVEVAAQIYQCYNYSTLISRVWINQAFVAMTVINCLVTPILNHLMLASASRAVTKVSSIRSLNARIPAIRERTLCVTVDTLLTAISSLAIPLAIFIPWAHKFDPNQWTFPSEILYDDTMYTRLIYENQSIFALSIRDSLLKVIPHGSLLLGLASISFILEKNPVNGSSVKKNVSTAIKVSSAAPQHPPEFSGPGRLQDIAVFIFFLVVSTVVLALHIRADMLLANANSCTAQMCEQSVRPWFAQNVSCSVVKFNCYRQGVASPAEDALGGLERNALASIIFEHCSEFRMPSSIREFPNLLGLELWNVTIVNWGIEAALNANLHPKMGFLVMVRVNMTELPEGVLTTPLPYHLTDFEIVLPNLSRIPDAVSEAWINAETLYFEHASLETFPTTLFCLPVVEVSLVNNNLKTLPDDLFSSDIYPSFYTTLALSYNPLPVLPEAAKESLIILELWLPYTTITTLPSWTVTIVGDLIEAGNSPVCEDDTTQLLDIVECSSTEWNPLENGFYPLSFVEPTRQL</sequence>
<gene>
    <name evidence="2" type="ORF">F443_02223</name>
</gene>
<keyword evidence="3" id="KW-1185">Reference proteome</keyword>
<dbReference type="InterPro" id="IPR032675">
    <property type="entry name" value="LRR_dom_sf"/>
</dbReference>
<keyword evidence="1" id="KW-0472">Membrane</keyword>
<keyword evidence="1" id="KW-1133">Transmembrane helix</keyword>
<evidence type="ECO:0000313" key="2">
    <source>
        <dbReference type="EMBL" id="ETI55062.1"/>
    </source>
</evidence>
<dbReference type="OrthoDB" id="70344at2759"/>
<dbReference type="Gene3D" id="3.80.10.10">
    <property type="entry name" value="Ribonuclease Inhibitor"/>
    <property type="match status" value="1"/>
</dbReference>
<comment type="caution">
    <text evidence="2">The sequence shown here is derived from an EMBL/GenBank/DDBJ whole genome shotgun (WGS) entry which is preliminary data.</text>
</comment>
<organism evidence="2 3">
    <name type="scientific">Phytophthora nicotianae P1569</name>
    <dbReference type="NCBI Taxonomy" id="1317065"/>
    <lineage>
        <taxon>Eukaryota</taxon>
        <taxon>Sar</taxon>
        <taxon>Stramenopiles</taxon>
        <taxon>Oomycota</taxon>
        <taxon>Peronosporomycetes</taxon>
        <taxon>Peronosporales</taxon>
        <taxon>Peronosporaceae</taxon>
        <taxon>Phytophthora</taxon>
    </lineage>
</organism>
<proteinExistence type="predicted"/>
<name>V9FXC0_PHYNI</name>